<feature type="chain" id="PRO_5037262655" evidence="2">
    <location>
        <begin position="25"/>
        <end position="322"/>
    </location>
</feature>
<evidence type="ECO:0000313" key="3">
    <source>
        <dbReference type="EMBL" id="QTD44017.1"/>
    </source>
</evidence>
<dbReference type="InterPro" id="IPR005064">
    <property type="entry name" value="BUG"/>
</dbReference>
<dbReference type="Gene3D" id="3.40.190.10">
    <property type="entry name" value="Periplasmic binding protein-like II"/>
    <property type="match status" value="1"/>
</dbReference>
<dbReference type="KEGG" id="otd:J1M35_12805"/>
<organism evidence="3 4">
    <name type="scientific">Ottowia testudinis</name>
    <dbReference type="NCBI Taxonomy" id="2816950"/>
    <lineage>
        <taxon>Bacteria</taxon>
        <taxon>Pseudomonadati</taxon>
        <taxon>Pseudomonadota</taxon>
        <taxon>Betaproteobacteria</taxon>
        <taxon>Burkholderiales</taxon>
        <taxon>Comamonadaceae</taxon>
        <taxon>Ottowia</taxon>
    </lineage>
</organism>
<feature type="signal peptide" evidence="2">
    <location>
        <begin position="1"/>
        <end position="24"/>
    </location>
</feature>
<dbReference type="InterPro" id="IPR042100">
    <property type="entry name" value="Bug_dom1"/>
</dbReference>
<evidence type="ECO:0000313" key="4">
    <source>
        <dbReference type="Proteomes" id="UP000663903"/>
    </source>
</evidence>
<dbReference type="AlphaFoldDB" id="A0A975CFQ4"/>
<dbReference type="Proteomes" id="UP000663903">
    <property type="component" value="Chromosome"/>
</dbReference>
<sequence>MNRRKLIQSGSLLALSPSLGWAQAGTAPMTWTVGYPLGAGTDVVTRAVAEAMGKVLGTSIEVTNLPGKGGALATAQAVKQPGDGKHLMTVDNGIMVYNKHIFKNLPFDAEKDLAVIGYMVRTALLIAVSPQSPFKTIQDVLKLPAAEQAKLEYASPGEGSPHHLAMEMFKQLTGLQAKHKPYRGIAAGVPDVQQGKVALMAVDAASGQAAIKSGAIKPVLSLASFPIPHLPDLPRPRDVGQGRLNIFASVGVATPASTPQVERDKLTKALVGVMSQRAMQTRMRELGWEAVAGDALMMNAYLAAERSTWAKLIKDLNLSAEF</sequence>
<dbReference type="PANTHER" id="PTHR42928">
    <property type="entry name" value="TRICARBOXYLATE-BINDING PROTEIN"/>
    <property type="match status" value="1"/>
</dbReference>
<dbReference type="PIRSF" id="PIRSF017082">
    <property type="entry name" value="YflP"/>
    <property type="match status" value="1"/>
</dbReference>
<keyword evidence="2" id="KW-0732">Signal</keyword>
<proteinExistence type="inferred from homology"/>
<dbReference type="Pfam" id="PF03401">
    <property type="entry name" value="TctC"/>
    <property type="match status" value="1"/>
</dbReference>
<gene>
    <name evidence="3" type="ORF">J1M35_12805</name>
</gene>
<dbReference type="PANTHER" id="PTHR42928:SF5">
    <property type="entry name" value="BLR1237 PROTEIN"/>
    <property type="match status" value="1"/>
</dbReference>
<protein>
    <submittedName>
        <fullName evidence="3">Tripartite tricarboxylate transporter substrate binding protein</fullName>
    </submittedName>
</protein>
<keyword evidence="4" id="KW-1185">Reference proteome</keyword>
<dbReference type="EMBL" id="CP071796">
    <property type="protein sequence ID" value="QTD44017.1"/>
    <property type="molecule type" value="Genomic_DNA"/>
</dbReference>
<name>A0A975CFQ4_9BURK</name>
<comment type="similarity">
    <text evidence="1">Belongs to the UPF0065 (bug) family.</text>
</comment>
<dbReference type="CDD" id="cd07012">
    <property type="entry name" value="PBP2_Bug_TTT"/>
    <property type="match status" value="1"/>
</dbReference>
<dbReference type="SUPFAM" id="SSF53850">
    <property type="entry name" value="Periplasmic binding protein-like II"/>
    <property type="match status" value="1"/>
</dbReference>
<evidence type="ECO:0000256" key="2">
    <source>
        <dbReference type="SAM" id="SignalP"/>
    </source>
</evidence>
<dbReference type="Gene3D" id="3.40.190.150">
    <property type="entry name" value="Bordetella uptake gene, domain 1"/>
    <property type="match status" value="1"/>
</dbReference>
<evidence type="ECO:0000256" key="1">
    <source>
        <dbReference type="ARBA" id="ARBA00006987"/>
    </source>
</evidence>
<accession>A0A975CFQ4</accession>
<reference evidence="3" key="1">
    <citation type="submission" date="2021-03" db="EMBL/GenBank/DDBJ databases">
        <title>Ottowia sp. 27C isolated from the cloaca of a Giant Asian pond turtle (Heosemys grandis).</title>
        <authorList>
            <person name="Spergser J."/>
            <person name="Busse H.-J."/>
        </authorList>
    </citation>
    <scope>NUCLEOTIDE SEQUENCE</scope>
    <source>
        <strain evidence="3">27C</strain>
    </source>
</reference>
<dbReference type="RefSeq" id="WP_208007424.1">
    <property type="nucleotide sequence ID" value="NZ_CP071796.1"/>
</dbReference>